<comment type="caution">
    <text evidence="2">The sequence shown here is derived from an EMBL/GenBank/DDBJ whole genome shotgun (WGS) entry which is preliminary data.</text>
</comment>
<feature type="transmembrane region" description="Helical" evidence="1">
    <location>
        <begin position="77"/>
        <end position="97"/>
    </location>
</feature>
<reference evidence="2 3" key="1">
    <citation type="submission" date="2019-02" db="EMBL/GenBank/DDBJ databases">
        <title>Deep-cultivation of Planctomycetes and their phenomic and genomic characterization uncovers novel biology.</title>
        <authorList>
            <person name="Wiegand S."/>
            <person name="Jogler M."/>
            <person name="Boedeker C."/>
            <person name="Pinto D."/>
            <person name="Vollmers J."/>
            <person name="Rivas-Marin E."/>
            <person name="Kohn T."/>
            <person name="Peeters S.H."/>
            <person name="Heuer A."/>
            <person name="Rast P."/>
            <person name="Oberbeckmann S."/>
            <person name="Bunk B."/>
            <person name="Jeske O."/>
            <person name="Meyerdierks A."/>
            <person name="Storesund J.E."/>
            <person name="Kallscheuer N."/>
            <person name="Luecker S."/>
            <person name="Lage O.M."/>
            <person name="Pohl T."/>
            <person name="Merkel B.J."/>
            <person name="Hornburger P."/>
            <person name="Mueller R.-W."/>
            <person name="Bruemmer F."/>
            <person name="Labrenz M."/>
            <person name="Spormann A.M."/>
            <person name="Op Den Camp H."/>
            <person name="Overmann J."/>
            <person name="Amann R."/>
            <person name="Jetten M.S.M."/>
            <person name="Mascher T."/>
            <person name="Medema M.H."/>
            <person name="Devos D.P."/>
            <person name="Kaster A.-K."/>
            <person name="Ovreas L."/>
            <person name="Rohde M."/>
            <person name="Galperin M.Y."/>
            <person name="Jogler C."/>
        </authorList>
    </citation>
    <scope>NUCLEOTIDE SEQUENCE [LARGE SCALE GENOMIC DNA]</scope>
    <source>
        <strain evidence="2 3">KOR34</strain>
    </source>
</reference>
<evidence type="ECO:0000313" key="3">
    <source>
        <dbReference type="Proteomes" id="UP000316714"/>
    </source>
</evidence>
<keyword evidence="1" id="KW-0812">Transmembrane</keyword>
<dbReference type="Proteomes" id="UP000316714">
    <property type="component" value="Unassembled WGS sequence"/>
</dbReference>
<dbReference type="EMBL" id="SIHJ01000002">
    <property type="protein sequence ID" value="TWT34042.1"/>
    <property type="molecule type" value="Genomic_DNA"/>
</dbReference>
<dbReference type="AlphaFoldDB" id="A0A5C5V8I0"/>
<sequence>MKPTYLLVPIAIAWLGCLLAGWWNKANVSLATTGDQLTASPDWTAWSPGIALGVLTAAAGAVLLFGGVARGKARRPAWMLLAIGLLWSAAAAVTGPFEASTASNQQIAFGEGVLGQGYTRRVPLADVERVEIYETRRRRRRGTGKGRRLVTMVEFHRVGGEVEYVGMSGPVRTELLRHVLPLLTERGVAVNDRRAPPE</sequence>
<feature type="transmembrane region" description="Helical" evidence="1">
    <location>
        <begin position="43"/>
        <end position="65"/>
    </location>
</feature>
<gene>
    <name evidence="2" type="ORF">KOR34_38780</name>
</gene>
<keyword evidence="1" id="KW-0472">Membrane</keyword>
<protein>
    <submittedName>
        <fullName evidence="2">Uncharacterized protein</fullName>
    </submittedName>
</protein>
<evidence type="ECO:0000256" key="1">
    <source>
        <dbReference type="SAM" id="Phobius"/>
    </source>
</evidence>
<evidence type="ECO:0000313" key="2">
    <source>
        <dbReference type="EMBL" id="TWT34042.1"/>
    </source>
</evidence>
<name>A0A5C5V8I0_9BACT</name>
<dbReference type="RefSeq" id="WP_146567155.1">
    <property type="nucleotide sequence ID" value="NZ_SIHJ01000002.1"/>
</dbReference>
<feature type="transmembrane region" description="Helical" evidence="1">
    <location>
        <begin position="5"/>
        <end position="23"/>
    </location>
</feature>
<dbReference type="PROSITE" id="PS51257">
    <property type="entry name" value="PROKAR_LIPOPROTEIN"/>
    <property type="match status" value="1"/>
</dbReference>
<accession>A0A5C5V8I0</accession>
<dbReference type="OrthoDB" id="9919013at2"/>
<keyword evidence="3" id="KW-1185">Reference proteome</keyword>
<organism evidence="2 3">
    <name type="scientific">Posidoniimonas corsicana</name>
    <dbReference type="NCBI Taxonomy" id="1938618"/>
    <lineage>
        <taxon>Bacteria</taxon>
        <taxon>Pseudomonadati</taxon>
        <taxon>Planctomycetota</taxon>
        <taxon>Planctomycetia</taxon>
        <taxon>Pirellulales</taxon>
        <taxon>Lacipirellulaceae</taxon>
        <taxon>Posidoniimonas</taxon>
    </lineage>
</organism>
<proteinExistence type="predicted"/>
<keyword evidence="1" id="KW-1133">Transmembrane helix</keyword>